<proteinExistence type="predicted"/>
<dbReference type="AlphaFoldDB" id="A0A0H5BR02"/>
<name>A0A0H5BR02_9EUKA</name>
<geneLocation type="nucleomorph" evidence="1"/>
<accession>A0A0H5BR02</accession>
<reference evidence="1" key="1">
    <citation type="journal article" date="2015" name="Genome Biol. Evol.">
        <title>Nucleomorph Genome Sequences of Two Chlorarachniophytes, Amorphochlora amoebiformis and Lotharella vacuolata.</title>
        <authorList>
            <person name="Suzuki S."/>
            <person name="Shirato S."/>
            <person name="Hirakawa Y."/>
            <person name="Ishida K."/>
        </authorList>
    </citation>
    <scope>NUCLEOTIDE SEQUENCE</scope>
    <source>
        <strain evidence="1">CCMP2058</strain>
    </source>
</reference>
<keyword evidence="1" id="KW-0542">Nucleomorph</keyword>
<sequence length="115" mass="13962">MYIISLIYSKFSCQKTKNRFILNSYLLKELINSLYYKINISSIGNQYFNIYYSNITNQIITKLLIYKKSDINLTRMKILYPFLSLSYSLFTMTKRKSDNRYFDRIFKAILVNYYK</sequence>
<organism evidence="1">
    <name type="scientific">Amorphochlora amoebiformis</name>
    <dbReference type="NCBI Taxonomy" id="1561963"/>
    <lineage>
        <taxon>Eukaryota</taxon>
        <taxon>Sar</taxon>
        <taxon>Rhizaria</taxon>
        <taxon>Cercozoa</taxon>
        <taxon>Chlorarachniophyceae</taxon>
        <taxon>Amorphochlora</taxon>
    </lineage>
</organism>
<dbReference type="EMBL" id="AB996603">
    <property type="protein sequence ID" value="BAS01844.1"/>
    <property type="molecule type" value="Genomic_DNA"/>
</dbReference>
<protein>
    <submittedName>
        <fullName evidence="1">Uncharacterized protein</fullName>
    </submittedName>
</protein>
<evidence type="ECO:0000313" key="1">
    <source>
        <dbReference type="EMBL" id="BAS01844.1"/>
    </source>
</evidence>